<dbReference type="SUPFAM" id="SSF55785">
    <property type="entry name" value="PYP-like sensor domain (PAS domain)"/>
    <property type="match status" value="1"/>
</dbReference>
<evidence type="ECO:0000256" key="2">
    <source>
        <dbReference type="ARBA" id="ARBA00022475"/>
    </source>
</evidence>
<evidence type="ECO:0000313" key="16">
    <source>
        <dbReference type="EMBL" id="RPA31106.1"/>
    </source>
</evidence>
<name>A0A3N4E1I0_9GAMM</name>
<evidence type="ECO:0000256" key="11">
    <source>
        <dbReference type="SAM" id="Coils"/>
    </source>
</evidence>
<keyword evidence="9 10" id="KW-0807">Transducer</keyword>
<feature type="domain" description="PAS" evidence="14">
    <location>
        <begin position="13"/>
        <end position="75"/>
    </location>
</feature>
<reference evidence="18" key="2">
    <citation type="submission" date="2018-11" db="EMBL/GenBank/DDBJ databases">
        <title>Shewanella sp. R106.</title>
        <authorList>
            <person name="Hwang Y.J."/>
            <person name="Hwang C.Y."/>
        </authorList>
    </citation>
    <scope>NUCLEOTIDE SEQUENCE [LARGE SCALE GENOMIC DNA]</scope>
    <source>
        <strain evidence="18">R106</strain>
    </source>
</reference>
<evidence type="ECO:0000313" key="17">
    <source>
        <dbReference type="Proteomes" id="UP000273778"/>
    </source>
</evidence>
<dbReference type="Proteomes" id="UP000278855">
    <property type="component" value="Unassembled WGS sequence"/>
</dbReference>
<dbReference type="GO" id="GO:0007165">
    <property type="term" value="P:signal transduction"/>
    <property type="evidence" value="ECO:0007669"/>
    <property type="project" value="UniProtKB-KW"/>
</dbReference>
<dbReference type="Pfam" id="PF08447">
    <property type="entry name" value="PAS_3"/>
    <property type="match status" value="1"/>
</dbReference>
<dbReference type="PROSITE" id="PS50111">
    <property type="entry name" value="CHEMOTAXIS_TRANSDUC_2"/>
    <property type="match status" value="1"/>
</dbReference>
<dbReference type="CDD" id="cd00130">
    <property type="entry name" value="PAS"/>
    <property type="match status" value="1"/>
</dbReference>
<dbReference type="GO" id="GO:0006935">
    <property type="term" value="P:chemotaxis"/>
    <property type="evidence" value="ECO:0007669"/>
    <property type="project" value="UniProtKB-KW"/>
</dbReference>
<evidence type="ECO:0000256" key="12">
    <source>
        <dbReference type="SAM" id="Phobius"/>
    </source>
</evidence>
<reference evidence="16" key="3">
    <citation type="submission" date="2018-11" db="EMBL/GenBank/DDBJ databases">
        <authorList>
            <person name="Hwang Y.J."/>
            <person name="Hwang C.Y."/>
        </authorList>
    </citation>
    <scope>NUCLEOTIDE SEQUENCE</scope>
    <source>
        <strain evidence="16">R106</strain>
    </source>
</reference>
<evidence type="ECO:0000256" key="4">
    <source>
        <dbReference type="ARBA" id="ARBA00022500"/>
    </source>
</evidence>
<evidence type="ECO:0000313" key="15">
    <source>
        <dbReference type="EMBL" id="AZG35376.1"/>
    </source>
</evidence>
<dbReference type="RefSeq" id="WP_124013247.1">
    <property type="nucleotide sequence ID" value="NZ_CP034073.1"/>
</dbReference>
<dbReference type="PANTHER" id="PTHR32089:SF52">
    <property type="entry name" value="CHEMOTAXIS SIGNAL TRANSDUCTION SYSTEM METHYL ACCEPTING SENSORY TRANSDUCER WITH PAS SENSORY DOMAIN"/>
    <property type="match status" value="1"/>
</dbReference>
<dbReference type="SUPFAM" id="SSF58104">
    <property type="entry name" value="Methyl-accepting chemotaxis protein (MCP) signaling domain"/>
    <property type="match status" value="1"/>
</dbReference>
<organism evidence="16 18">
    <name type="scientific">Shewanella psychromarinicola</name>
    <dbReference type="NCBI Taxonomy" id="2487742"/>
    <lineage>
        <taxon>Bacteria</taxon>
        <taxon>Pseudomonadati</taxon>
        <taxon>Pseudomonadota</taxon>
        <taxon>Gammaproteobacteria</taxon>
        <taxon>Alteromonadales</taxon>
        <taxon>Shewanellaceae</taxon>
        <taxon>Shewanella</taxon>
    </lineage>
</organism>
<dbReference type="EMBL" id="CP034073">
    <property type="protein sequence ID" value="AZG35376.1"/>
    <property type="molecule type" value="Genomic_DNA"/>
</dbReference>
<dbReference type="PANTHER" id="PTHR32089">
    <property type="entry name" value="METHYL-ACCEPTING CHEMOTAXIS PROTEIN MCPB"/>
    <property type="match status" value="1"/>
</dbReference>
<evidence type="ECO:0000256" key="7">
    <source>
        <dbReference type="ARBA" id="ARBA00022989"/>
    </source>
</evidence>
<evidence type="ECO:0000256" key="3">
    <source>
        <dbReference type="ARBA" id="ARBA00022481"/>
    </source>
</evidence>
<dbReference type="Pfam" id="PF00015">
    <property type="entry name" value="MCPsignal"/>
    <property type="match status" value="1"/>
</dbReference>
<evidence type="ECO:0000259" key="13">
    <source>
        <dbReference type="PROSITE" id="PS50111"/>
    </source>
</evidence>
<dbReference type="PROSITE" id="PS50112">
    <property type="entry name" value="PAS"/>
    <property type="match status" value="1"/>
</dbReference>
<keyword evidence="6 12" id="KW-0812">Transmembrane</keyword>
<dbReference type="Gene3D" id="1.10.287.950">
    <property type="entry name" value="Methyl-accepting chemotaxis protein"/>
    <property type="match status" value="1"/>
</dbReference>
<dbReference type="GO" id="GO:0005886">
    <property type="term" value="C:plasma membrane"/>
    <property type="evidence" value="ECO:0007669"/>
    <property type="project" value="UniProtKB-SubCell"/>
</dbReference>
<evidence type="ECO:0000256" key="6">
    <source>
        <dbReference type="ARBA" id="ARBA00022692"/>
    </source>
</evidence>
<dbReference type="EMBL" id="RKKB01000006">
    <property type="protein sequence ID" value="RPA31106.1"/>
    <property type="molecule type" value="Genomic_DNA"/>
</dbReference>
<keyword evidence="5" id="KW-0997">Cell inner membrane</keyword>
<keyword evidence="8 12" id="KW-0472">Membrane</keyword>
<feature type="transmembrane region" description="Helical" evidence="12">
    <location>
        <begin position="152"/>
        <end position="185"/>
    </location>
</feature>
<dbReference type="InterPro" id="IPR004089">
    <property type="entry name" value="MCPsignal_dom"/>
</dbReference>
<dbReference type="Gene3D" id="3.30.450.20">
    <property type="entry name" value="PAS domain"/>
    <property type="match status" value="1"/>
</dbReference>
<keyword evidence="11" id="KW-0175">Coiled coil</keyword>
<keyword evidence="3" id="KW-0488">Methylation</keyword>
<dbReference type="InterPro" id="IPR000014">
    <property type="entry name" value="PAS"/>
</dbReference>
<evidence type="ECO:0000313" key="18">
    <source>
        <dbReference type="Proteomes" id="UP000278855"/>
    </source>
</evidence>
<dbReference type="FunFam" id="3.30.450.20:FF:000046">
    <property type="entry name" value="Aerotaxis sensor receptor"/>
    <property type="match status" value="1"/>
</dbReference>
<dbReference type="KEGG" id="spsr:EGC80_10890"/>
<dbReference type="AlphaFoldDB" id="A0A3N4E1I0"/>
<sequence length="513" mass="57266">MRHKDVIDREVSLNNNDELVSITDKRGIITYANETFIRISGFSEQEIVTHNHNLVRHPDMPAEAFKELWDKLKAGESWRGIVKNRCKDGSYYWVDAFISPLYEKGQITGYQSVRIKAKPEYITSAQKLYRQIKQGKTITCNISSQQKRWLGAMITLTACIGFGLLFNWTIAAIIMSLSLINIILFTEELFSIPQKISLYQQQYDSVSRLVYCGNDGISVLEFQQVLNQAKMQGILGRSQDQGNNLNHIANELVDSAQETNHSIEQQKNKIDKIATAIDEMNSTVAEMAQHAISTSNHVNHAQQVCLDSRAAMQSNRNSIECLATSVSAAASDAYLLNKEAENVSNAMLEIKSIAEQTNLLALNAAIEAARAGEQGRGFAVVADEVRALSSRTQRSTELISKSVQSMHTMLSNWTEQMQASKLEAEKCASDIGFSSIQFETIYQSVSEINKFTQQNTVAIEQQKVVTAEITNNIHTITKLSHSNLASLKVIEIATLNIKNHADKAQELRHTFGA</sequence>
<dbReference type="SMART" id="SM00091">
    <property type="entry name" value="PAS"/>
    <property type="match status" value="1"/>
</dbReference>
<proteinExistence type="predicted"/>
<accession>A0A3N4E1I0</accession>
<evidence type="ECO:0000256" key="5">
    <source>
        <dbReference type="ARBA" id="ARBA00022519"/>
    </source>
</evidence>
<dbReference type="SMART" id="SM00283">
    <property type="entry name" value="MA"/>
    <property type="match status" value="1"/>
</dbReference>
<evidence type="ECO:0000256" key="10">
    <source>
        <dbReference type="PROSITE-ProRule" id="PRU00284"/>
    </source>
</evidence>
<keyword evidence="2" id="KW-1003">Cell membrane</keyword>
<dbReference type="NCBIfam" id="TIGR00229">
    <property type="entry name" value="sensory_box"/>
    <property type="match status" value="1"/>
</dbReference>
<dbReference type="OrthoDB" id="5675566at2"/>
<dbReference type="InterPro" id="IPR001610">
    <property type="entry name" value="PAC"/>
</dbReference>
<reference evidence="15 17" key="1">
    <citation type="submission" date="2018-11" db="EMBL/GenBank/DDBJ databases">
        <title>Shewanella sp. M2.</title>
        <authorList>
            <person name="Hwang Y.J."/>
            <person name="Hwang C.Y."/>
        </authorList>
    </citation>
    <scope>NUCLEOTIDE SEQUENCE [LARGE SCALE GENOMIC DNA]</scope>
    <source>
        <strain evidence="15 17">M2</strain>
    </source>
</reference>
<dbReference type="Proteomes" id="UP000273778">
    <property type="component" value="Chromosome"/>
</dbReference>
<comment type="subcellular location">
    <subcellularLocation>
        <location evidence="1">Cell inner membrane</location>
        <topology evidence="1">Multi-pass membrane protein</topology>
    </subcellularLocation>
</comment>
<keyword evidence="4" id="KW-0145">Chemotaxis</keyword>
<gene>
    <name evidence="16" type="ORF">EGC77_14130</name>
    <name evidence="15" type="ORF">EGC80_10890</name>
</gene>
<keyword evidence="7 12" id="KW-1133">Transmembrane helix</keyword>
<protein>
    <submittedName>
        <fullName evidence="16">PAS domain-containing protein</fullName>
    </submittedName>
</protein>
<evidence type="ECO:0000256" key="8">
    <source>
        <dbReference type="ARBA" id="ARBA00023136"/>
    </source>
</evidence>
<evidence type="ECO:0000259" key="14">
    <source>
        <dbReference type="PROSITE" id="PS50112"/>
    </source>
</evidence>
<feature type="coiled-coil region" evidence="11">
    <location>
        <begin position="249"/>
        <end position="283"/>
    </location>
</feature>
<feature type="domain" description="Methyl-accepting transducer" evidence="13">
    <location>
        <begin position="241"/>
        <end position="477"/>
    </location>
</feature>
<evidence type="ECO:0000256" key="1">
    <source>
        <dbReference type="ARBA" id="ARBA00004429"/>
    </source>
</evidence>
<dbReference type="InterPro" id="IPR035965">
    <property type="entry name" value="PAS-like_dom_sf"/>
</dbReference>
<evidence type="ECO:0000256" key="9">
    <source>
        <dbReference type="ARBA" id="ARBA00023224"/>
    </source>
</evidence>
<dbReference type="SMART" id="SM00086">
    <property type="entry name" value="PAC"/>
    <property type="match status" value="1"/>
</dbReference>
<dbReference type="InterPro" id="IPR013655">
    <property type="entry name" value="PAS_fold_3"/>
</dbReference>
<keyword evidence="17" id="KW-1185">Reference proteome</keyword>